<protein>
    <recommendedName>
        <fullName evidence="4">TNFR-Cys domain-containing protein</fullName>
    </recommendedName>
</protein>
<evidence type="ECO:0000313" key="5">
    <source>
        <dbReference type="EMBL" id="KAF4107155.1"/>
    </source>
</evidence>
<dbReference type="AlphaFoldDB" id="A0A7J6CKR4"/>
<dbReference type="Proteomes" id="UP000579812">
    <property type="component" value="Unassembled WGS sequence"/>
</dbReference>
<name>A0A7J6CKR4_9TELE</name>
<keyword evidence="3" id="KW-0732">Signal</keyword>
<dbReference type="EMBL" id="JAAMOB010000011">
    <property type="protein sequence ID" value="KAF4107155.1"/>
    <property type="molecule type" value="Genomic_DNA"/>
</dbReference>
<accession>A0A7J6CKR4</accession>
<dbReference type="InterPro" id="IPR001368">
    <property type="entry name" value="TNFR/NGFR_Cys_rich_reg"/>
</dbReference>
<keyword evidence="2" id="KW-0812">Transmembrane</keyword>
<comment type="caution">
    <text evidence="5">The sequence shown here is derived from an EMBL/GenBank/DDBJ whole genome shotgun (WGS) entry which is preliminary data.</text>
</comment>
<proteinExistence type="predicted"/>
<feature type="domain" description="TNFR-Cys" evidence="4">
    <location>
        <begin position="44"/>
        <end position="92"/>
    </location>
</feature>
<feature type="transmembrane region" description="Helical" evidence="2">
    <location>
        <begin position="103"/>
        <end position="127"/>
    </location>
</feature>
<evidence type="ECO:0000313" key="6">
    <source>
        <dbReference type="Proteomes" id="UP000579812"/>
    </source>
</evidence>
<keyword evidence="2" id="KW-1133">Transmembrane helix</keyword>
<feature type="chain" id="PRO_5029743511" description="TNFR-Cys domain-containing protein" evidence="3">
    <location>
        <begin position="29"/>
        <end position="149"/>
    </location>
</feature>
<feature type="signal peptide" evidence="3">
    <location>
        <begin position="1"/>
        <end position="28"/>
    </location>
</feature>
<dbReference type="PROSITE" id="PS50050">
    <property type="entry name" value="TNFR_NGFR_2"/>
    <property type="match status" value="1"/>
</dbReference>
<evidence type="ECO:0000259" key="4">
    <source>
        <dbReference type="PROSITE" id="PS50050"/>
    </source>
</evidence>
<reference evidence="5 6" key="1">
    <citation type="submission" date="2020-04" db="EMBL/GenBank/DDBJ databases">
        <title>Chromosome-level genome assembly of a cyprinid fish Onychostoma macrolepis by integration of Nanopore Sequencing, Bionano and Hi-C technology.</title>
        <authorList>
            <person name="Wang D."/>
        </authorList>
    </citation>
    <scope>NUCLEOTIDE SEQUENCE [LARGE SCALE GENOMIC DNA]</scope>
    <source>
        <strain evidence="5">SWU-2019</strain>
        <tissue evidence="5">Muscle</tissue>
    </source>
</reference>
<dbReference type="OrthoDB" id="8905995at2759"/>
<dbReference type="Gene3D" id="2.10.50.10">
    <property type="entry name" value="Tumor Necrosis Factor Receptor, subunit A, domain 2"/>
    <property type="match status" value="1"/>
</dbReference>
<evidence type="ECO:0000256" key="1">
    <source>
        <dbReference type="PROSITE-ProRule" id="PRU00206"/>
    </source>
</evidence>
<evidence type="ECO:0000256" key="3">
    <source>
        <dbReference type="SAM" id="SignalP"/>
    </source>
</evidence>
<keyword evidence="6" id="KW-1185">Reference proteome</keyword>
<organism evidence="5 6">
    <name type="scientific">Onychostoma macrolepis</name>
    <dbReference type="NCBI Taxonomy" id="369639"/>
    <lineage>
        <taxon>Eukaryota</taxon>
        <taxon>Metazoa</taxon>
        <taxon>Chordata</taxon>
        <taxon>Craniata</taxon>
        <taxon>Vertebrata</taxon>
        <taxon>Euteleostomi</taxon>
        <taxon>Actinopterygii</taxon>
        <taxon>Neopterygii</taxon>
        <taxon>Teleostei</taxon>
        <taxon>Ostariophysi</taxon>
        <taxon>Cypriniformes</taxon>
        <taxon>Cyprinidae</taxon>
        <taxon>Acrossocheilinae</taxon>
        <taxon>Onychostoma</taxon>
    </lineage>
</organism>
<feature type="repeat" description="TNFR-Cys" evidence="1">
    <location>
        <begin position="44"/>
        <end position="92"/>
    </location>
</feature>
<dbReference type="Pfam" id="PF00020">
    <property type="entry name" value="TNFR_c6"/>
    <property type="match status" value="1"/>
</dbReference>
<keyword evidence="2" id="KW-0472">Membrane</keyword>
<sequence length="149" mass="16252">MKPTMNQPETKRVLAIFVAAFSILCVATCPENHFQVHETLCCLNCQEGDYVARNCSEAHGLHTGVLCNPCRRCEKNGEITVSNCTQFSDTQCSSRIHRKVQQITLYGCSSVIAAVVMLAVIVAACYFCRISKSAESDGSSAGEPFHISI</sequence>
<comment type="caution">
    <text evidence="1">Lacks conserved residue(s) required for the propagation of feature annotation.</text>
</comment>
<evidence type="ECO:0000256" key="2">
    <source>
        <dbReference type="SAM" id="Phobius"/>
    </source>
</evidence>
<gene>
    <name evidence="5" type="ORF">G5714_011519</name>
</gene>